<proteinExistence type="predicted"/>
<dbReference type="AlphaFoldDB" id="A0A5C7H6F3"/>
<gene>
    <name evidence="1" type="ORF">EZV62_021797</name>
</gene>
<dbReference type="EMBL" id="VAHF01000010">
    <property type="protein sequence ID" value="TXG52628.1"/>
    <property type="molecule type" value="Genomic_DNA"/>
</dbReference>
<dbReference type="PANTHER" id="PTHR33168">
    <property type="entry name" value="STRESS INDUCED PROTEIN-RELATED"/>
    <property type="match status" value="1"/>
</dbReference>
<dbReference type="Proteomes" id="UP000323000">
    <property type="component" value="Chromosome 10"/>
</dbReference>
<accession>A0A5C7H6F3</accession>
<evidence type="ECO:0000313" key="1">
    <source>
        <dbReference type="EMBL" id="TXG52628.1"/>
    </source>
</evidence>
<name>A0A5C7H6F3_9ROSI</name>
<evidence type="ECO:0000313" key="2">
    <source>
        <dbReference type="Proteomes" id="UP000323000"/>
    </source>
</evidence>
<protein>
    <submittedName>
        <fullName evidence="1">Uncharacterized protein</fullName>
    </submittedName>
</protein>
<sequence length="110" mass="12402">MERAPSSSSNNTDGAGLLSCWGRLKLKLPWTKRRVWSDTSRARQESEGCNIAAVFRAKQPKLVGKFRYDPLSYAQNFDEGCWDVDDEYCLSHGFSSRYAAPSSSKSLEDK</sequence>
<dbReference type="OrthoDB" id="689706at2759"/>
<keyword evidence="2" id="KW-1185">Reference proteome</keyword>
<reference evidence="2" key="1">
    <citation type="journal article" date="2019" name="Gigascience">
        <title>De novo genome assembly of the endangered Acer yangbiense, a plant species with extremely small populations endemic to Yunnan Province, China.</title>
        <authorList>
            <person name="Yang J."/>
            <person name="Wariss H.M."/>
            <person name="Tao L."/>
            <person name="Zhang R."/>
            <person name="Yun Q."/>
            <person name="Hollingsworth P."/>
            <person name="Dao Z."/>
            <person name="Luo G."/>
            <person name="Guo H."/>
            <person name="Ma Y."/>
            <person name="Sun W."/>
        </authorList>
    </citation>
    <scope>NUCLEOTIDE SEQUENCE [LARGE SCALE GENOMIC DNA]</scope>
    <source>
        <strain evidence="2">cv. Malutang</strain>
    </source>
</reference>
<comment type="caution">
    <text evidence="1">The sequence shown here is derived from an EMBL/GenBank/DDBJ whole genome shotgun (WGS) entry which is preliminary data.</text>
</comment>
<organism evidence="1 2">
    <name type="scientific">Acer yangbiense</name>
    <dbReference type="NCBI Taxonomy" id="1000413"/>
    <lineage>
        <taxon>Eukaryota</taxon>
        <taxon>Viridiplantae</taxon>
        <taxon>Streptophyta</taxon>
        <taxon>Embryophyta</taxon>
        <taxon>Tracheophyta</taxon>
        <taxon>Spermatophyta</taxon>
        <taxon>Magnoliopsida</taxon>
        <taxon>eudicotyledons</taxon>
        <taxon>Gunneridae</taxon>
        <taxon>Pentapetalae</taxon>
        <taxon>rosids</taxon>
        <taxon>malvids</taxon>
        <taxon>Sapindales</taxon>
        <taxon>Sapindaceae</taxon>
        <taxon>Hippocastanoideae</taxon>
        <taxon>Acereae</taxon>
        <taxon>Acer</taxon>
    </lineage>
</organism>